<keyword evidence="2" id="KW-1185">Reference proteome</keyword>
<gene>
    <name evidence="1" type="ORF">BLNAU_6926</name>
</gene>
<dbReference type="Proteomes" id="UP001281761">
    <property type="component" value="Unassembled WGS sequence"/>
</dbReference>
<accession>A0ABQ9Y2N8</accession>
<evidence type="ECO:0000313" key="1">
    <source>
        <dbReference type="EMBL" id="KAK2958000.1"/>
    </source>
</evidence>
<dbReference type="EMBL" id="JARBJD010000041">
    <property type="protein sequence ID" value="KAK2958000.1"/>
    <property type="molecule type" value="Genomic_DNA"/>
</dbReference>
<protein>
    <submittedName>
        <fullName evidence="1">Uncharacterized protein</fullName>
    </submittedName>
</protein>
<reference evidence="1 2" key="1">
    <citation type="journal article" date="2022" name="bioRxiv">
        <title>Genomics of Preaxostyla Flagellates Illuminates Evolutionary Transitions and the Path Towards Mitochondrial Loss.</title>
        <authorList>
            <person name="Novak L.V.F."/>
            <person name="Treitli S.C."/>
            <person name="Pyrih J."/>
            <person name="Halakuc P."/>
            <person name="Pipaliya S.V."/>
            <person name="Vacek V."/>
            <person name="Brzon O."/>
            <person name="Soukal P."/>
            <person name="Eme L."/>
            <person name="Dacks J.B."/>
            <person name="Karnkowska A."/>
            <person name="Elias M."/>
            <person name="Hampl V."/>
        </authorList>
    </citation>
    <scope>NUCLEOTIDE SEQUENCE [LARGE SCALE GENOMIC DNA]</scope>
    <source>
        <strain evidence="1">NAU3</strain>
        <tissue evidence="1">Gut</tissue>
    </source>
</reference>
<evidence type="ECO:0000313" key="2">
    <source>
        <dbReference type="Proteomes" id="UP001281761"/>
    </source>
</evidence>
<comment type="caution">
    <text evidence="1">The sequence shown here is derived from an EMBL/GenBank/DDBJ whole genome shotgun (WGS) entry which is preliminary data.</text>
</comment>
<sequence>MSSPHVACSLDCSAFLNWGEEKLSSVNDKAVVFRSLVATVKLQSALDDSLERKAVNLLISMSPWSQSYPNAFLSSFASFYDESLANFIQFIVVLISSPSQIITTAAMKMLKKTVHIHIYLVEIIIHSLWLATPSGLTKLEVEDRKKQQAVHETVLQQVLVPLENCLTFFENVTPIWHSLYHMNNAQQDWNRTRGDERQMLKAIHRMLRMEGIDDALEERIQIDQMEQLAGHECPRTSLETSKNLQTSRTVSELFWTTSNVYIGLKMMSRKVNNARQSVRDNTEAMTARISTTVQPSLTETDSEENKREARRCFWNNRTWTCAGRETDVCGPVERAMHRAEVRHLNDHCLQDGHESENRQRTNTFLIE</sequence>
<organism evidence="1 2">
    <name type="scientific">Blattamonas nauphoetae</name>
    <dbReference type="NCBI Taxonomy" id="2049346"/>
    <lineage>
        <taxon>Eukaryota</taxon>
        <taxon>Metamonada</taxon>
        <taxon>Preaxostyla</taxon>
        <taxon>Oxymonadida</taxon>
        <taxon>Blattamonas</taxon>
    </lineage>
</organism>
<proteinExistence type="predicted"/>
<name>A0ABQ9Y2N8_9EUKA</name>